<dbReference type="AlphaFoldDB" id="E1SRS8"/>
<dbReference type="CDD" id="cd01347">
    <property type="entry name" value="ligand_gated_channel"/>
    <property type="match status" value="1"/>
</dbReference>
<dbReference type="GO" id="GO:0044718">
    <property type="term" value="P:siderophore transmembrane transport"/>
    <property type="evidence" value="ECO:0007669"/>
    <property type="project" value="TreeGrafter"/>
</dbReference>
<keyword evidence="6 13" id="KW-0732">Signal</keyword>
<dbReference type="NCBIfam" id="TIGR01785">
    <property type="entry name" value="TonB-hemin"/>
    <property type="match status" value="1"/>
</dbReference>
<dbReference type="Proteomes" id="UP000006683">
    <property type="component" value="Chromosome"/>
</dbReference>
<dbReference type="KEGG" id="fbl:Fbal_0686"/>
<dbReference type="Gene3D" id="2.40.170.20">
    <property type="entry name" value="TonB-dependent receptor, beta-barrel domain"/>
    <property type="match status" value="1"/>
</dbReference>
<evidence type="ECO:0000256" key="10">
    <source>
        <dbReference type="ARBA" id="ARBA00023237"/>
    </source>
</evidence>
<dbReference type="InterPro" id="IPR010949">
    <property type="entry name" value="TonB_Hb/transfer/lactofer_rcpt"/>
</dbReference>
<keyword evidence="10 11" id="KW-0998">Cell outer membrane</keyword>
<evidence type="ECO:0000256" key="12">
    <source>
        <dbReference type="PROSITE-ProRule" id="PRU10143"/>
    </source>
</evidence>
<dbReference type="InterPro" id="IPR039426">
    <property type="entry name" value="TonB-dep_rcpt-like"/>
</dbReference>
<proteinExistence type="inferred from homology"/>
<evidence type="ECO:0000259" key="15">
    <source>
        <dbReference type="Pfam" id="PF07715"/>
    </source>
</evidence>
<dbReference type="RefSeq" id="WP_013344203.1">
    <property type="nucleotide sequence ID" value="NC_014541.1"/>
</dbReference>
<dbReference type="GO" id="GO:0015232">
    <property type="term" value="F:heme transmembrane transporter activity"/>
    <property type="evidence" value="ECO:0007669"/>
    <property type="project" value="InterPro"/>
</dbReference>
<comment type="subcellular location">
    <subcellularLocation>
        <location evidence="1 11">Cell outer membrane</location>
        <topology evidence="1 11">Multi-pass membrane protein</topology>
    </subcellularLocation>
</comment>
<evidence type="ECO:0000313" key="17">
    <source>
        <dbReference type="Proteomes" id="UP000006683"/>
    </source>
</evidence>
<feature type="domain" description="TonB-dependent receptor plug" evidence="15">
    <location>
        <begin position="52"/>
        <end position="168"/>
    </location>
</feature>
<evidence type="ECO:0000256" key="1">
    <source>
        <dbReference type="ARBA" id="ARBA00004571"/>
    </source>
</evidence>
<dbReference type="NCBIfam" id="TIGR01786">
    <property type="entry name" value="TonB-hemlactrns"/>
    <property type="match status" value="1"/>
</dbReference>
<gene>
    <name evidence="16" type="ordered locus">Fbal_0686</name>
</gene>
<reference evidence="16 17" key="1">
    <citation type="journal article" date="2010" name="Stand. Genomic Sci.">
        <title>Complete genome sequence of Ferrimonas balearica type strain (PAT).</title>
        <authorList>
            <person name="Nolan M."/>
            <person name="Sikorski J."/>
            <person name="Davenport K."/>
            <person name="Lucas S."/>
            <person name="Glavina Del Rio T."/>
            <person name="Tice H."/>
            <person name="Cheng J."/>
            <person name="Goodwin L."/>
            <person name="Pitluck S."/>
            <person name="Liolios K."/>
            <person name="Ivanova N."/>
            <person name="Mavromatis K."/>
            <person name="Ovchinnikova G."/>
            <person name="Pati A."/>
            <person name="Chen A."/>
            <person name="Palaniappan K."/>
            <person name="Land M."/>
            <person name="Hauser L."/>
            <person name="Chang Y."/>
            <person name="Jeffries C."/>
            <person name="Tapia R."/>
            <person name="Brettin T."/>
            <person name="Detter J."/>
            <person name="Han C."/>
            <person name="Yasawong M."/>
            <person name="Rohde M."/>
            <person name="Tindall B."/>
            <person name="Goker M."/>
            <person name="Woyke T."/>
            <person name="Bristow J."/>
            <person name="Eisen J."/>
            <person name="Markowitz V."/>
            <person name="Hugenholtz P."/>
            <person name="Kyrpides N."/>
            <person name="Klenk H."/>
            <person name="Lapidus A."/>
        </authorList>
    </citation>
    <scope>NUCLEOTIDE SEQUENCE [LARGE SCALE GENOMIC DNA]</scope>
    <source>
        <strain evidence="17">DSM 9799 / CCM 4581 / KCTC 23876 / PAT</strain>
    </source>
</reference>
<dbReference type="PANTHER" id="PTHR30069">
    <property type="entry name" value="TONB-DEPENDENT OUTER MEMBRANE RECEPTOR"/>
    <property type="match status" value="1"/>
</dbReference>
<evidence type="ECO:0000313" key="16">
    <source>
        <dbReference type="EMBL" id="ADN74897.1"/>
    </source>
</evidence>
<dbReference type="STRING" id="550540.Fbal_0686"/>
<evidence type="ECO:0000256" key="13">
    <source>
        <dbReference type="SAM" id="SignalP"/>
    </source>
</evidence>
<evidence type="ECO:0000256" key="3">
    <source>
        <dbReference type="ARBA" id="ARBA00022448"/>
    </source>
</evidence>
<evidence type="ECO:0000259" key="14">
    <source>
        <dbReference type="Pfam" id="PF00593"/>
    </source>
</evidence>
<keyword evidence="9 16" id="KW-0675">Receptor</keyword>
<evidence type="ECO:0000256" key="11">
    <source>
        <dbReference type="PROSITE-ProRule" id="PRU01360"/>
    </source>
</evidence>
<comment type="similarity">
    <text evidence="2">Belongs to the TonB-dependent receptor family. Hemoglobin/haptoglobin binding protein subfamily.</text>
</comment>
<dbReference type="GeneID" id="67180926"/>
<keyword evidence="4 11" id="KW-1134">Transmembrane beta strand</keyword>
<evidence type="ECO:0000256" key="5">
    <source>
        <dbReference type="ARBA" id="ARBA00022692"/>
    </source>
</evidence>
<feature type="domain" description="TonB-dependent receptor-like beta-barrel" evidence="14">
    <location>
        <begin position="272"/>
        <end position="688"/>
    </location>
</feature>
<dbReference type="eggNOG" id="COG4771">
    <property type="taxonomic scope" value="Bacteria"/>
</dbReference>
<dbReference type="InterPro" id="IPR011276">
    <property type="entry name" value="TonB_haem/Hb_rcpt"/>
</dbReference>
<dbReference type="PROSITE" id="PS52016">
    <property type="entry name" value="TONB_DEPENDENT_REC_3"/>
    <property type="match status" value="1"/>
</dbReference>
<evidence type="ECO:0000256" key="4">
    <source>
        <dbReference type="ARBA" id="ARBA00022452"/>
    </source>
</evidence>
<accession>E1SRS8</accession>
<feature type="signal peptide" evidence="13">
    <location>
        <begin position="1"/>
        <end position="33"/>
    </location>
</feature>
<dbReference type="InterPro" id="IPR037066">
    <property type="entry name" value="Plug_dom_sf"/>
</dbReference>
<dbReference type="InterPro" id="IPR012910">
    <property type="entry name" value="Plug_dom"/>
</dbReference>
<evidence type="ECO:0000256" key="7">
    <source>
        <dbReference type="ARBA" id="ARBA00023077"/>
    </source>
</evidence>
<dbReference type="PANTHER" id="PTHR30069:SF29">
    <property type="entry name" value="HEMOGLOBIN AND HEMOGLOBIN-HAPTOGLOBIN-BINDING PROTEIN 1-RELATED"/>
    <property type="match status" value="1"/>
</dbReference>
<organism evidence="16 17">
    <name type="scientific">Ferrimonas balearica (strain DSM 9799 / CCM 4581 / KCTC 23876 / PAT)</name>
    <dbReference type="NCBI Taxonomy" id="550540"/>
    <lineage>
        <taxon>Bacteria</taxon>
        <taxon>Pseudomonadati</taxon>
        <taxon>Pseudomonadota</taxon>
        <taxon>Gammaproteobacteria</taxon>
        <taxon>Alteromonadales</taxon>
        <taxon>Ferrimonadaceae</taxon>
        <taxon>Ferrimonas</taxon>
    </lineage>
</organism>
<evidence type="ECO:0000256" key="9">
    <source>
        <dbReference type="ARBA" id="ARBA00023170"/>
    </source>
</evidence>
<keyword evidence="8 11" id="KW-0472">Membrane</keyword>
<evidence type="ECO:0000256" key="2">
    <source>
        <dbReference type="ARBA" id="ARBA00008143"/>
    </source>
</evidence>
<name>E1SRS8_FERBD</name>
<dbReference type="HOGENOM" id="CLU_008287_19_0_6"/>
<feature type="chain" id="PRO_5003151374" evidence="13">
    <location>
        <begin position="34"/>
        <end position="728"/>
    </location>
</feature>
<dbReference type="GO" id="GO:0015344">
    <property type="term" value="F:siderophore uptake transmembrane transporter activity"/>
    <property type="evidence" value="ECO:0007669"/>
    <property type="project" value="TreeGrafter"/>
</dbReference>
<dbReference type="InterPro" id="IPR036942">
    <property type="entry name" value="Beta-barrel_TonB_sf"/>
</dbReference>
<protein>
    <submittedName>
        <fullName evidence="16">TonB-dependent hemoglobin/transferrin/lactoferrin family receptor</fullName>
    </submittedName>
</protein>
<dbReference type="SUPFAM" id="SSF56935">
    <property type="entry name" value="Porins"/>
    <property type="match status" value="1"/>
</dbReference>
<dbReference type="InterPro" id="IPR000531">
    <property type="entry name" value="Beta-barrel_TonB"/>
</dbReference>
<sequence length="728" mass="81311">MQLQRTFAPLFTPSVLARALSCLLAAAPALVYADDATETLVVVGSRQAAAISDVSGSVAAIDSDTLRRQMARNLQDAITFEPGVEMSGIGKFGLGAFNIRGMTDDRVKVLIDGIEQPIFFNAGKNGNSPHIDVINEYGTGIEIDTLTAIEINKNAASSLFGSDAIGGAVMLRTKRPDDLLLGQRSALGVILGYNGANREFKSTVESAHDFGAWQGLAIYTYRDGHETETHDDGADVIGVTRGQADPAAFRSHNLLLKSVSQLNSDHELSLTAELYQRDYDTDLLSMEGYEIPSRRPGALPTIYTDNRMEQQQRRLRLTAEHRWHADLDWFDQSLLQLSWQQAQSDNDNYRTKNIDCLEGCVLVRNREDSNLQLHSQFDKEILWSSLAQRLSYGVSVIRSEFDSFYEDIELATGEHQSSTTTMPKAHAWRTGLFAKQQLELDNLPLQWDMGLRYDHYEARPDSDLPEHNSDALTFNLGALYRMTAQWSGYVTVNTGYRAPSLYDLYYRLDLPHVTVAPNPDLEAEHSINYELGLRWIGDNATLEWATYLNDYRDFIEVAIIEHGYPEIRQAVNVGEVRIYGSELKANWQPAALPGVSLQGGLAWSEGENRLTGESLDTVAPVNASLMLAYDAPGEAWGVALQNKYSAEKSGSDWGTEGNLTAPSYFVMNLTSYWQARSDLRLSFGIHNLTDEQYWLYGNLTGRIEDPQQNIDRFSQSGRYVSAQLQYQL</sequence>
<dbReference type="InterPro" id="IPR010916">
    <property type="entry name" value="TonB_box_CS"/>
</dbReference>
<dbReference type="Pfam" id="PF00593">
    <property type="entry name" value="TonB_dep_Rec_b-barrel"/>
    <property type="match status" value="1"/>
</dbReference>
<evidence type="ECO:0000256" key="6">
    <source>
        <dbReference type="ARBA" id="ARBA00022729"/>
    </source>
</evidence>
<feature type="short sequence motif" description="TonB box" evidence="12">
    <location>
        <begin position="39"/>
        <end position="45"/>
    </location>
</feature>
<dbReference type="Gene3D" id="2.170.130.10">
    <property type="entry name" value="TonB-dependent receptor, plug domain"/>
    <property type="match status" value="1"/>
</dbReference>
<keyword evidence="3 11" id="KW-0813">Transport</keyword>
<keyword evidence="7 12" id="KW-0798">TonB box</keyword>
<dbReference type="EMBL" id="CP002209">
    <property type="protein sequence ID" value="ADN74897.1"/>
    <property type="molecule type" value="Genomic_DNA"/>
</dbReference>
<dbReference type="Pfam" id="PF07715">
    <property type="entry name" value="Plug"/>
    <property type="match status" value="1"/>
</dbReference>
<dbReference type="OrthoDB" id="9764669at2"/>
<dbReference type="PROSITE" id="PS00430">
    <property type="entry name" value="TONB_DEPENDENT_REC_1"/>
    <property type="match status" value="1"/>
</dbReference>
<evidence type="ECO:0000256" key="8">
    <source>
        <dbReference type="ARBA" id="ARBA00023136"/>
    </source>
</evidence>
<dbReference type="GO" id="GO:0009279">
    <property type="term" value="C:cell outer membrane"/>
    <property type="evidence" value="ECO:0007669"/>
    <property type="project" value="UniProtKB-SubCell"/>
</dbReference>
<keyword evidence="17" id="KW-1185">Reference proteome</keyword>
<keyword evidence="5 11" id="KW-0812">Transmembrane</keyword>